<reference evidence="2" key="1">
    <citation type="submission" date="2015-10" db="EMBL/GenBank/DDBJ databases">
        <authorList>
            <person name="Gilbert D.G."/>
        </authorList>
    </citation>
    <scope>NUCLEOTIDE SEQUENCE</scope>
    <source>
        <strain evidence="2">Phyl III-seqv23</strain>
    </source>
</reference>
<organism evidence="2">
    <name type="scientific">Ralstonia solanacearum</name>
    <name type="common">Pseudomonas solanacearum</name>
    <dbReference type="NCBI Taxonomy" id="305"/>
    <lineage>
        <taxon>Bacteria</taxon>
        <taxon>Pseudomonadati</taxon>
        <taxon>Pseudomonadota</taxon>
        <taxon>Betaproteobacteria</taxon>
        <taxon>Burkholderiales</taxon>
        <taxon>Burkholderiaceae</taxon>
        <taxon>Ralstonia</taxon>
        <taxon>Ralstonia solanacearum species complex</taxon>
    </lineage>
</organism>
<dbReference type="EMBL" id="LN899824">
    <property type="protein sequence ID" value="CUV26841.1"/>
    <property type="molecule type" value="Genomic_DNA"/>
</dbReference>
<evidence type="ECO:0000313" key="2">
    <source>
        <dbReference type="EMBL" id="CUV26841.1"/>
    </source>
</evidence>
<proteinExistence type="predicted"/>
<name>A0A0S4UYJ2_RALSL</name>
<dbReference type="Pfam" id="PF05988">
    <property type="entry name" value="DUF899"/>
    <property type="match status" value="1"/>
</dbReference>
<accession>A0A0S4UYJ2</accession>
<protein>
    <recommendedName>
        <fullName evidence="3">DUF899 domain-containing protein</fullName>
    </recommendedName>
</protein>
<dbReference type="AlphaFoldDB" id="A0A0S4UYJ2"/>
<gene>
    <name evidence="1" type="ORF">PSS4_v1_1030038</name>
    <name evidence="2" type="ORF">RUN1985_v1_10039</name>
</gene>
<sequence length="56" mass="6423">MYHTYSTYARGLEDLIGTFLILDRAPKGRNESGPMEWVRRHDEYGDAPKANACYEG</sequence>
<dbReference type="EMBL" id="LN899821">
    <property type="protein sequence ID" value="CUV19470.1"/>
    <property type="molecule type" value="Genomic_DNA"/>
</dbReference>
<evidence type="ECO:0008006" key="3">
    <source>
        <dbReference type="Google" id="ProtNLM"/>
    </source>
</evidence>
<dbReference type="InterPro" id="IPR010296">
    <property type="entry name" value="DUF899_thioredox"/>
</dbReference>
<evidence type="ECO:0000313" key="1">
    <source>
        <dbReference type="EMBL" id="CUV19470.1"/>
    </source>
</evidence>